<evidence type="ECO:0000259" key="4">
    <source>
        <dbReference type="Pfam" id="PF00496"/>
    </source>
</evidence>
<feature type="domain" description="Solute-binding protein family 5" evidence="4">
    <location>
        <begin position="90"/>
        <end position="462"/>
    </location>
</feature>
<accession>A0AAP3E7G2</accession>
<dbReference type="Gene3D" id="3.10.105.10">
    <property type="entry name" value="Dipeptide-binding Protein, Domain 3"/>
    <property type="match status" value="1"/>
</dbReference>
<keyword evidence="6" id="KW-1185">Reference proteome</keyword>
<dbReference type="Proteomes" id="UP001321047">
    <property type="component" value="Unassembled WGS sequence"/>
</dbReference>
<dbReference type="InterPro" id="IPR030678">
    <property type="entry name" value="Peptide/Ni-bd"/>
</dbReference>
<dbReference type="PIRSF" id="PIRSF002741">
    <property type="entry name" value="MppA"/>
    <property type="match status" value="1"/>
</dbReference>
<name>A0AAP3E7G2_9EURY</name>
<reference evidence="5 6" key="1">
    <citation type="submission" date="2022-09" db="EMBL/GenBank/DDBJ databases">
        <title>Enrichment on poylsaccharides allowed isolation of novel metabolic and taxonomic groups of Haloarchaea.</title>
        <authorList>
            <person name="Sorokin D.Y."/>
            <person name="Elcheninov A.G."/>
            <person name="Khizhniak T.V."/>
            <person name="Kolganova T.V."/>
            <person name="Kublanov I.V."/>
        </authorList>
    </citation>
    <scope>NUCLEOTIDE SEQUENCE [LARGE SCALE GENOMIC DNA]</scope>
    <source>
        <strain evidence="5 6">AArc-curdl1</strain>
    </source>
</reference>
<protein>
    <submittedName>
        <fullName evidence="5">ABC transporter substrate-binding protein</fullName>
    </submittedName>
</protein>
<dbReference type="RefSeq" id="WP_342809891.1">
    <property type="nucleotide sequence ID" value="NZ_JAOPJZ010000018.1"/>
</dbReference>
<dbReference type="Pfam" id="PF00496">
    <property type="entry name" value="SBP_bac_5"/>
    <property type="match status" value="1"/>
</dbReference>
<dbReference type="AlphaFoldDB" id="A0AAP3E7G2"/>
<evidence type="ECO:0000256" key="1">
    <source>
        <dbReference type="ARBA" id="ARBA00005695"/>
    </source>
</evidence>
<sequence length="548" mass="61616">MPHRETGDGTTRRQLLAAGGAVSAVLLTGQSGAATDSTVESRALQDGSLHITQQVEPAHDYDPVVLNDAYSARIANHIFDGLYEFGPELEIEPKIAVGDPEVEDDGMRYIVEIHDGIEFHNGDPLTAEDVLHSFTAPVEEETDNAPTFDMIDIDSSDVIDEHTVQFDLLEPYGPFPTMTLATNIVNKDLRLEEEDTAPAERSYNVDDPVGTGPYQYVDHGEGEFFDMERWDDYWDDPMPEIQSVRWVATEDDAARTAQIRAGDTDFITGIPPADYDLLAGEEDVEVYNEPSISYFYIAFNCNEGPTTEPEVRNAIEHTFSVSAFVDDIIGELGENAVAPMGPSVIEEWGFPREEYADMENEYDPEQAAEMMEGHVPDGWEPELIAPPDDIRIALMERLAARLNEVGQFGVEINPQVRSLSWGEFLERYVTGNEDDYAAYTLGWTGHNDPDAYYWALFHETNEGVTQGHYYDNPEFHDAIRDARETFDEDERFDLYDEATRMLLEDKVHIPTYSIHNSIAAMPQVEDLEVHPHSSIKPRLVSDHHNVSL</sequence>
<dbReference type="Gene3D" id="3.40.190.10">
    <property type="entry name" value="Periplasmic binding protein-like II"/>
    <property type="match status" value="1"/>
</dbReference>
<evidence type="ECO:0000313" key="5">
    <source>
        <dbReference type="EMBL" id="MCU4753581.1"/>
    </source>
</evidence>
<dbReference type="GO" id="GO:0042597">
    <property type="term" value="C:periplasmic space"/>
    <property type="evidence" value="ECO:0007669"/>
    <property type="project" value="UniProtKB-ARBA"/>
</dbReference>
<dbReference type="PANTHER" id="PTHR30290:SF9">
    <property type="entry name" value="OLIGOPEPTIDE-BINDING PROTEIN APPA"/>
    <property type="match status" value="1"/>
</dbReference>
<dbReference type="CDD" id="cd00995">
    <property type="entry name" value="PBP2_NikA_DppA_OppA_like"/>
    <property type="match status" value="1"/>
</dbReference>
<dbReference type="GO" id="GO:0043190">
    <property type="term" value="C:ATP-binding cassette (ABC) transporter complex"/>
    <property type="evidence" value="ECO:0007669"/>
    <property type="project" value="InterPro"/>
</dbReference>
<evidence type="ECO:0000256" key="3">
    <source>
        <dbReference type="ARBA" id="ARBA00022729"/>
    </source>
</evidence>
<proteinExistence type="inferred from homology"/>
<dbReference type="PANTHER" id="PTHR30290">
    <property type="entry name" value="PERIPLASMIC BINDING COMPONENT OF ABC TRANSPORTER"/>
    <property type="match status" value="1"/>
</dbReference>
<dbReference type="EMBL" id="JAOPJZ010000018">
    <property type="protein sequence ID" value="MCU4753581.1"/>
    <property type="molecule type" value="Genomic_DNA"/>
</dbReference>
<dbReference type="SUPFAM" id="SSF53850">
    <property type="entry name" value="Periplasmic binding protein-like II"/>
    <property type="match status" value="1"/>
</dbReference>
<evidence type="ECO:0000256" key="2">
    <source>
        <dbReference type="ARBA" id="ARBA00022448"/>
    </source>
</evidence>
<dbReference type="GO" id="GO:1904680">
    <property type="term" value="F:peptide transmembrane transporter activity"/>
    <property type="evidence" value="ECO:0007669"/>
    <property type="project" value="TreeGrafter"/>
</dbReference>
<dbReference type="PROSITE" id="PS51318">
    <property type="entry name" value="TAT"/>
    <property type="match status" value="1"/>
</dbReference>
<evidence type="ECO:0000313" key="6">
    <source>
        <dbReference type="Proteomes" id="UP001321047"/>
    </source>
</evidence>
<keyword evidence="3" id="KW-0732">Signal</keyword>
<dbReference type="GO" id="GO:0015833">
    <property type="term" value="P:peptide transport"/>
    <property type="evidence" value="ECO:0007669"/>
    <property type="project" value="TreeGrafter"/>
</dbReference>
<dbReference type="InterPro" id="IPR039424">
    <property type="entry name" value="SBP_5"/>
</dbReference>
<dbReference type="Gene3D" id="3.90.76.10">
    <property type="entry name" value="Dipeptide-binding Protein, Domain 1"/>
    <property type="match status" value="1"/>
</dbReference>
<organism evidence="5 6">
    <name type="scientific">Natronosalvus hydrolyticus</name>
    <dbReference type="NCBI Taxonomy" id="2979988"/>
    <lineage>
        <taxon>Archaea</taxon>
        <taxon>Methanobacteriati</taxon>
        <taxon>Methanobacteriota</taxon>
        <taxon>Stenosarchaea group</taxon>
        <taxon>Halobacteria</taxon>
        <taxon>Halobacteriales</taxon>
        <taxon>Natrialbaceae</taxon>
        <taxon>Natronosalvus</taxon>
    </lineage>
</organism>
<comment type="similarity">
    <text evidence="1">Belongs to the bacterial solute-binding protein 5 family.</text>
</comment>
<comment type="caution">
    <text evidence="5">The sequence shown here is derived from an EMBL/GenBank/DDBJ whole genome shotgun (WGS) entry which is preliminary data.</text>
</comment>
<gene>
    <name evidence="5" type="ORF">OB919_16580</name>
</gene>
<keyword evidence="2" id="KW-0813">Transport</keyword>
<dbReference type="InterPro" id="IPR000914">
    <property type="entry name" value="SBP_5_dom"/>
</dbReference>
<dbReference type="InterPro" id="IPR006311">
    <property type="entry name" value="TAT_signal"/>
</dbReference>